<feature type="coiled-coil region" evidence="1">
    <location>
        <begin position="14"/>
        <end position="48"/>
    </location>
</feature>
<proteinExistence type="predicted"/>
<evidence type="ECO:0000256" key="1">
    <source>
        <dbReference type="SAM" id="Coils"/>
    </source>
</evidence>
<organism evidence="2 3">
    <name type="scientific">Williamsoniiplasma lucivorax</name>
    <dbReference type="NCBI Taxonomy" id="209274"/>
    <lineage>
        <taxon>Bacteria</taxon>
        <taxon>Bacillati</taxon>
        <taxon>Mycoplasmatota</taxon>
        <taxon>Mollicutes</taxon>
        <taxon>Entomoplasmatales</taxon>
        <taxon>Williamsoniiplasma</taxon>
    </lineage>
</organism>
<evidence type="ECO:0000313" key="2">
    <source>
        <dbReference type="EMBL" id="PPE04079.1"/>
    </source>
</evidence>
<evidence type="ECO:0000313" key="3">
    <source>
        <dbReference type="Proteomes" id="UP000237865"/>
    </source>
</evidence>
<keyword evidence="1" id="KW-0175">Coiled coil</keyword>
<accession>A0A2S5R9S1</accession>
<sequence>MEANAAKIKKQFNWLKFDEKINNLKKQLNDLENQYQTQLEIIIELQLKLEQQVNEVLTTIAQEINYDKLNILNKRCFNISSPNWYCFWWHTKTSNWVN</sequence>
<dbReference type="RefSeq" id="WP_028127126.1">
    <property type="nucleotide sequence ID" value="NZ_PHNE01000006.1"/>
</dbReference>
<keyword evidence="3" id="KW-1185">Reference proteome</keyword>
<dbReference type="EMBL" id="PHNE01000006">
    <property type="protein sequence ID" value="PPE04079.1"/>
    <property type="molecule type" value="Genomic_DNA"/>
</dbReference>
<comment type="caution">
    <text evidence="2">The sequence shown here is derived from an EMBL/GenBank/DDBJ whole genome shotgun (WGS) entry which is preliminary data.</text>
</comment>
<dbReference type="Proteomes" id="UP000237865">
    <property type="component" value="Unassembled WGS sequence"/>
</dbReference>
<protein>
    <submittedName>
        <fullName evidence="2">Uncharacterized protein</fullName>
    </submittedName>
</protein>
<gene>
    <name evidence="2" type="ORF">ELUCI_v1c08590</name>
</gene>
<dbReference type="AlphaFoldDB" id="A0A2S5R9S1"/>
<reference evidence="2 3" key="1">
    <citation type="submission" date="2017-11" db="EMBL/GenBank/DDBJ databases">
        <title>Genome sequence of Entomoplasma lucivorax PIPN-2 (ATCC 49196).</title>
        <authorList>
            <person name="Lo W.-S."/>
            <person name="Gasparich G.E."/>
            <person name="Kuo C.-H."/>
        </authorList>
    </citation>
    <scope>NUCLEOTIDE SEQUENCE [LARGE SCALE GENOMIC DNA]</scope>
    <source>
        <strain evidence="2 3">PIPN-2</strain>
    </source>
</reference>
<name>A0A2S5R9S1_9MOLU</name>